<organism evidence="2">
    <name type="scientific">Lotus japonicus</name>
    <name type="common">Lotus corniculatus var. japonicus</name>
    <dbReference type="NCBI Taxonomy" id="34305"/>
    <lineage>
        <taxon>Eukaryota</taxon>
        <taxon>Viridiplantae</taxon>
        <taxon>Streptophyta</taxon>
        <taxon>Embryophyta</taxon>
        <taxon>Tracheophyta</taxon>
        <taxon>Spermatophyta</taxon>
        <taxon>Magnoliopsida</taxon>
        <taxon>eudicotyledons</taxon>
        <taxon>Gunneridae</taxon>
        <taxon>Pentapetalae</taxon>
        <taxon>rosids</taxon>
        <taxon>fabids</taxon>
        <taxon>Fabales</taxon>
        <taxon>Fabaceae</taxon>
        <taxon>Papilionoideae</taxon>
        <taxon>50 kb inversion clade</taxon>
        <taxon>NPAAA clade</taxon>
        <taxon>Hologalegina</taxon>
        <taxon>robinioid clade</taxon>
        <taxon>Loteae</taxon>
        <taxon>Lotus</taxon>
    </lineage>
</organism>
<evidence type="ECO:0000259" key="1">
    <source>
        <dbReference type="Pfam" id="PF12776"/>
    </source>
</evidence>
<feature type="domain" description="Myb/SANT-like" evidence="1">
    <location>
        <begin position="21"/>
        <end position="115"/>
    </location>
</feature>
<sequence length="132" mass="15262">MARIWNTSTNPTQQPRENLRWNDHEMDIALLHALSEEAARGNRSDGRWTTEAYANVVESLRSLTGPHITKDNVKNRMKSLKDRWKNAFDMFNGLSGFAWNPITRKFDAKEQVWEELIKANSNAAKFKDAQTL</sequence>
<reference evidence="2" key="1">
    <citation type="submission" date="2012-05" db="EMBL/GenBank/DDBJ databases">
        <authorList>
            <person name="Krishnakumar V."/>
            <person name="Cheung F."/>
            <person name="Xiao Y."/>
            <person name="Chan A."/>
            <person name="Moskal W.A."/>
            <person name="Town C.D."/>
        </authorList>
    </citation>
    <scope>NUCLEOTIDE SEQUENCE</scope>
</reference>
<evidence type="ECO:0000313" key="2">
    <source>
        <dbReference type="EMBL" id="AFK44571.1"/>
    </source>
</evidence>
<proteinExistence type="evidence at transcript level"/>
<dbReference type="AlphaFoldDB" id="I3SWC9"/>
<dbReference type="Pfam" id="PF12776">
    <property type="entry name" value="Myb_DNA-bind_3"/>
    <property type="match status" value="1"/>
</dbReference>
<dbReference type="InterPro" id="IPR024752">
    <property type="entry name" value="Myb/SANT-like_dom"/>
</dbReference>
<protein>
    <recommendedName>
        <fullName evidence="1">Myb/SANT-like domain-containing protein</fullName>
    </recommendedName>
</protein>
<dbReference type="PANTHER" id="PTHR46929:SF4">
    <property type="entry name" value="MYB_SANT-LIKE DOMAIN-CONTAINING PROTEIN"/>
    <property type="match status" value="1"/>
</dbReference>
<name>I3SWC9_LOTJA</name>
<accession>I3SWC9</accession>
<dbReference type="PANTHER" id="PTHR46929">
    <property type="entry name" value="EXPRESSED PROTEIN"/>
    <property type="match status" value="1"/>
</dbReference>
<dbReference type="EMBL" id="BT144777">
    <property type="protein sequence ID" value="AFK44571.1"/>
    <property type="molecule type" value="mRNA"/>
</dbReference>